<evidence type="ECO:0008006" key="9">
    <source>
        <dbReference type="Google" id="ProtNLM"/>
    </source>
</evidence>
<dbReference type="Gene3D" id="1.10.275.10">
    <property type="entry name" value="Fumarase/aspartase (N-terminal domain)"/>
    <property type="match status" value="1"/>
</dbReference>
<comment type="caution">
    <text evidence="7">The sequence shown here is derived from an EMBL/GenBank/DDBJ whole genome shotgun (WGS) entry which is preliminary data.</text>
</comment>
<dbReference type="InterPro" id="IPR024083">
    <property type="entry name" value="Fumarase/histidase_N"/>
</dbReference>
<dbReference type="InterPro" id="IPR020557">
    <property type="entry name" value="Fumarate_lyase_CS"/>
</dbReference>
<dbReference type="GO" id="GO:0006188">
    <property type="term" value="P:IMP biosynthetic process"/>
    <property type="evidence" value="ECO:0007669"/>
    <property type="project" value="InterPro"/>
</dbReference>
<evidence type="ECO:0000313" key="8">
    <source>
        <dbReference type="Proteomes" id="UP000231407"/>
    </source>
</evidence>
<evidence type="ECO:0000256" key="2">
    <source>
        <dbReference type="ARBA" id="ARBA00004734"/>
    </source>
</evidence>
<dbReference type="GO" id="GO:0004018">
    <property type="term" value="F:N6-(1,2-dicarboxyethyl)AMP AMP-lyase (fumarate-forming) activity"/>
    <property type="evidence" value="ECO:0007669"/>
    <property type="project" value="InterPro"/>
</dbReference>
<dbReference type="InterPro" id="IPR013539">
    <property type="entry name" value="PurB_C"/>
</dbReference>
<gene>
    <name evidence="7" type="ORF">COS78_03990</name>
</gene>
<dbReference type="Gene3D" id="1.20.200.10">
    <property type="entry name" value="Fumarase/aspartase (Central domain)"/>
    <property type="match status" value="1"/>
</dbReference>
<dbReference type="PANTHER" id="PTHR43411:SF1">
    <property type="entry name" value="ADENYLOSUCCINATE LYASE"/>
    <property type="match status" value="1"/>
</dbReference>
<dbReference type="SUPFAM" id="SSF48557">
    <property type="entry name" value="L-aspartase-like"/>
    <property type="match status" value="1"/>
</dbReference>
<evidence type="ECO:0000313" key="7">
    <source>
        <dbReference type="EMBL" id="PIU73064.1"/>
    </source>
</evidence>
<evidence type="ECO:0000259" key="5">
    <source>
        <dbReference type="Pfam" id="PF00206"/>
    </source>
</evidence>
<comment type="pathway">
    <text evidence="1">Purine metabolism; IMP biosynthesis via de novo pathway; 5-amino-1-(5-phospho-D-ribosyl)imidazole-4-carboxamide from 5-amino-1-(5-phospho-D-ribosyl)imidazole-4-carboxylate: step 2/2.</text>
</comment>
<accession>A0A2M7AR57</accession>
<comment type="pathway">
    <text evidence="2">Purine metabolism; AMP biosynthesis via de novo pathway; AMP from IMP: step 2/2.</text>
</comment>
<comment type="function">
    <text evidence="4">Catalyzes two reactions in de novo purine nucleotide biosynthesis. Catalyzes the breakdown of 5-aminoimidazole- (N-succinylocarboxamide) ribotide (SAICAR or 2-[5-amino-1-(5-phospho-beta-D-ribosyl)imidazole-4-carboxamido]succinate) to 5-aminoimidazole-4-carboxamide ribotide (AICAR or 5-amino-1-(5-phospho-beta-D-ribosyl)imidazole-4-carboxamide) and fumarate, and of adenylosuccinate (ADS or N(6)-(1,2-dicarboxyethyl)-AMP) to adenosine monophosphate (AMP) and fumarate.</text>
</comment>
<organism evidence="7 8">
    <name type="scientific">Candidatus Shapirobacteria bacterium CG06_land_8_20_14_3_00_40_12</name>
    <dbReference type="NCBI Taxonomy" id="1974881"/>
    <lineage>
        <taxon>Bacteria</taxon>
        <taxon>Candidatus Shapironibacteriota</taxon>
    </lineage>
</organism>
<evidence type="ECO:0000256" key="1">
    <source>
        <dbReference type="ARBA" id="ARBA00004706"/>
    </source>
</evidence>
<evidence type="ECO:0000256" key="4">
    <source>
        <dbReference type="ARBA" id="ARBA00025012"/>
    </source>
</evidence>
<evidence type="ECO:0000259" key="6">
    <source>
        <dbReference type="Pfam" id="PF08328"/>
    </source>
</evidence>
<evidence type="ECO:0000256" key="3">
    <source>
        <dbReference type="ARBA" id="ARBA00022755"/>
    </source>
</evidence>
<dbReference type="InterPro" id="IPR047136">
    <property type="entry name" value="PurB_bact"/>
</dbReference>
<dbReference type="PRINTS" id="PR00149">
    <property type="entry name" value="FUMRATELYASE"/>
</dbReference>
<reference evidence="8" key="1">
    <citation type="submission" date="2017-09" db="EMBL/GenBank/DDBJ databases">
        <title>Depth-based differentiation of microbial function through sediment-hosted aquifers and enrichment of novel symbionts in the deep terrestrial subsurface.</title>
        <authorList>
            <person name="Probst A.J."/>
            <person name="Ladd B."/>
            <person name="Jarett J.K."/>
            <person name="Geller-Mcgrath D.E."/>
            <person name="Sieber C.M.K."/>
            <person name="Emerson J.B."/>
            <person name="Anantharaman K."/>
            <person name="Thomas B.C."/>
            <person name="Malmstrom R."/>
            <person name="Stieglmeier M."/>
            <person name="Klingl A."/>
            <person name="Woyke T."/>
            <person name="Ryan C.M."/>
            <person name="Banfield J.F."/>
        </authorList>
    </citation>
    <scope>NUCLEOTIDE SEQUENCE [LARGE SCALE GENOMIC DNA]</scope>
</reference>
<dbReference type="PANTHER" id="PTHR43411">
    <property type="entry name" value="ADENYLOSUCCINATE LYASE"/>
    <property type="match status" value="1"/>
</dbReference>
<feature type="domain" description="Adenylosuccinate lyase PurB C-terminal" evidence="6">
    <location>
        <begin position="342"/>
        <end position="456"/>
    </location>
</feature>
<dbReference type="Proteomes" id="UP000231407">
    <property type="component" value="Unassembled WGS sequence"/>
</dbReference>
<dbReference type="PRINTS" id="PR00145">
    <property type="entry name" value="ARGSUCLYASE"/>
</dbReference>
<keyword evidence="3" id="KW-0658">Purine biosynthesis</keyword>
<sequence length="479" mass="53829">MVKPQFQLNPADITLREGTAISNLDGRLWQEVGTTIGRYFGDEAMVRGRIGLESRYLIALSESKIIRPLSSAERNTLLDLHTQINSSVYQQIRSIEAETRHDLIAANNIFKVLLSNSTLLDLVNHGWIHWGLTTNDIDDTARALLTDSFVKQEYIPIAIKLLNEIIRLSSENIDVVIPGKTHLQPAAPTILGKELALFGIRLAQTFETIKSFRSYGKLTGAVGNLAAHFAAFPKINWLNFSTSFIKSLGLEPNLYTTQIEPRDHQVQLYSLFHQINTISIDFCQDLRLMIGLNWLKLKAVKTEYGSSAMPQKVNPIDFENSQGNSLLSSWIFEGLIRQLPLSWLQRDLVDKTIHRNLGLPFGYSLISLISLIKGLNRIEANRDRVKSELTADWSIISEGLQSQLRVSGQADAYEQLKNLSRGQILTQTDVQSWIKQLSSGSSTKKKLSQISPETYTGYAPQITRNIITKLSKIVDNLGR</sequence>
<dbReference type="InterPro" id="IPR022761">
    <property type="entry name" value="Fumarate_lyase_N"/>
</dbReference>
<protein>
    <recommendedName>
        <fullName evidence="9">Adenylosuccinate lyase</fullName>
    </recommendedName>
</protein>
<dbReference type="EMBL" id="PEWA01000055">
    <property type="protein sequence ID" value="PIU73064.1"/>
    <property type="molecule type" value="Genomic_DNA"/>
</dbReference>
<proteinExistence type="predicted"/>
<dbReference type="AlphaFoldDB" id="A0A2M7AR57"/>
<dbReference type="Pfam" id="PF08328">
    <property type="entry name" value="ASL_C"/>
    <property type="match status" value="1"/>
</dbReference>
<dbReference type="PROSITE" id="PS00163">
    <property type="entry name" value="FUMARATE_LYASES"/>
    <property type="match status" value="1"/>
</dbReference>
<dbReference type="InterPro" id="IPR008948">
    <property type="entry name" value="L-Aspartase-like"/>
</dbReference>
<dbReference type="InterPro" id="IPR000362">
    <property type="entry name" value="Fumarate_lyase_fam"/>
</dbReference>
<dbReference type="Pfam" id="PF00206">
    <property type="entry name" value="Lyase_1"/>
    <property type="match status" value="1"/>
</dbReference>
<feature type="domain" description="Fumarate lyase N-terminal" evidence="5">
    <location>
        <begin position="92"/>
        <end position="323"/>
    </location>
</feature>
<dbReference type="Gene3D" id="1.10.40.30">
    <property type="entry name" value="Fumarase/aspartase (C-terminal domain)"/>
    <property type="match status" value="1"/>
</dbReference>
<name>A0A2M7AR57_9BACT</name>